<dbReference type="VEuPathDB" id="FungiDB:CHGG_07617"/>
<feature type="domain" description="C2H2-type" evidence="3">
    <location>
        <begin position="579"/>
        <end position="607"/>
    </location>
</feature>
<keyword evidence="1" id="KW-0863">Zinc-finger</keyword>
<organism evidence="4 5">
    <name type="scientific">Chaetomium globosum (strain ATCC 6205 / CBS 148.51 / DSM 1962 / NBRC 6347 / NRRL 1970)</name>
    <name type="common">Soil fungus</name>
    <dbReference type="NCBI Taxonomy" id="306901"/>
    <lineage>
        <taxon>Eukaryota</taxon>
        <taxon>Fungi</taxon>
        <taxon>Dikarya</taxon>
        <taxon>Ascomycota</taxon>
        <taxon>Pezizomycotina</taxon>
        <taxon>Sordariomycetes</taxon>
        <taxon>Sordariomycetidae</taxon>
        <taxon>Sordariales</taxon>
        <taxon>Chaetomiaceae</taxon>
        <taxon>Chaetomium</taxon>
    </lineage>
</organism>
<dbReference type="GO" id="GO:0008270">
    <property type="term" value="F:zinc ion binding"/>
    <property type="evidence" value="ECO:0007669"/>
    <property type="project" value="UniProtKB-KW"/>
</dbReference>
<dbReference type="Proteomes" id="UP000001056">
    <property type="component" value="Unassembled WGS sequence"/>
</dbReference>
<proteinExistence type="predicted"/>
<accession>Q2GWN7</accession>
<dbReference type="RefSeq" id="XP_001225273.1">
    <property type="nucleotide sequence ID" value="XM_001225272.1"/>
</dbReference>
<evidence type="ECO:0000256" key="1">
    <source>
        <dbReference type="PROSITE-ProRule" id="PRU00042"/>
    </source>
</evidence>
<dbReference type="InParanoid" id="Q2GWN7"/>
<feature type="region of interest" description="Disordered" evidence="2">
    <location>
        <begin position="601"/>
        <end position="674"/>
    </location>
</feature>
<dbReference type="PROSITE" id="PS50157">
    <property type="entry name" value="ZINC_FINGER_C2H2_2"/>
    <property type="match status" value="1"/>
</dbReference>
<evidence type="ECO:0000313" key="5">
    <source>
        <dbReference type="Proteomes" id="UP000001056"/>
    </source>
</evidence>
<dbReference type="EMBL" id="CH408033">
    <property type="protein sequence ID" value="EAQ86364.1"/>
    <property type="molecule type" value="Genomic_DNA"/>
</dbReference>
<feature type="compositionally biased region" description="Basic residues" evidence="2">
    <location>
        <begin position="644"/>
        <end position="655"/>
    </location>
</feature>
<sequence length="674" mass="72207">MAPSYRSPASAPPFDCNDFPMYAGLEGEPLTPPPPYAAQDLPLTAPYLNHNHQECVHTTRLCEERYAHLEALVANLERCQCRCGQSTWSRLTKSFFGSLRTQAASLKSRTRSQKSTRSEPKASRISPYKRHSSGRTRHPTTPPNDEPTELDSSAFTPELSGTSFLSQETQVGVRSTSFSDPQGLGYAHARHELADSSPPSEPHLAFGRSQTQPPSFGRPVALASAPNFHMMAQYSGQAPTPPRTNPSLATSTVSHQGSGSFATPQTSMSSAASALGPDGMSAINTGFPSFSTETTSSPQEYEPGNMSWNASQPTPQHPGNYTAELPAEIPDSGLGTPERGQPRAYDPVAEMEDLVPGSFMSPVISLPPSQPMPPREMPGDPRMEPAVSGWEYSPTMTTASHLPMIPNPSYDQCYRPRAPASHFGPQPFMPQGRGIFDLYSADTGNIHNFLTPNRYSYGQVAPTPEQFDTHPTRSPQTHNAPVPQPPSTPIRPHTYPLYQHQVQHSQHSQHPQHPQDHPQNHPQDHPQTQQQHPLDSEPPLHCPHCDFTTVGPHPNYKMAKHERTKKHRENTGQAPGPQFPCAWCTTSFTGGDNLREHVKKKHAGVADGGGGGGGGGEGGMGGGESGEGGWRRRGGGGGGGGGGRGKRGGGRRRKTPGGGVGAGADGDGGRGAGL</sequence>
<dbReference type="PROSITE" id="PS00028">
    <property type="entry name" value="ZINC_FINGER_C2H2_1"/>
    <property type="match status" value="1"/>
</dbReference>
<evidence type="ECO:0000313" key="4">
    <source>
        <dbReference type="EMBL" id="EAQ86364.1"/>
    </source>
</evidence>
<keyword evidence="5" id="KW-1185">Reference proteome</keyword>
<reference evidence="5" key="1">
    <citation type="journal article" date="2015" name="Genome Announc.">
        <title>Draft genome sequence of the cellulolytic fungus Chaetomium globosum.</title>
        <authorList>
            <person name="Cuomo C.A."/>
            <person name="Untereiner W.A."/>
            <person name="Ma L.-J."/>
            <person name="Grabherr M."/>
            <person name="Birren B.W."/>
        </authorList>
    </citation>
    <scope>NUCLEOTIDE SEQUENCE [LARGE SCALE GENOMIC DNA]</scope>
    <source>
        <strain evidence="5">ATCC 6205 / CBS 148.51 / DSM 1962 / NBRC 6347 / NRRL 1970</strain>
    </source>
</reference>
<dbReference type="InterPro" id="IPR013087">
    <property type="entry name" value="Znf_C2H2_type"/>
</dbReference>
<feature type="compositionally biased region" description="Low complexity" evidence="2">
    <location>
        <begin position="499"/>
        <end position="512"/>
    </location>
</feature>
<feature type="region of interest" description="Disordered" evidence="2">
    <location>
        <begin position="103"/>
        <end position="221"/>
    </location>
</feature>
<dbReference type="OrthoDB" id="654211at2759"/>
<keyword evidence="1" id="KW-0862">Zinc</keyword>
<keyword evidence="1" id="KW-0479">Metal-binding</keyword>
<feature type="compositionally biased region" description="Polar residues" evidence="2">
    <location>
        <begin position="245"/>
        <end position="272"/>
    </location>
</feature>
<feature type="compositionally biased region" description="Gly residues" evidence="2">
    <location>
        <begin position="656"/>
        <end position="674"/>
    </location>
</feature>
<dbReference type="AlphaFoldDB" id="Q2GWN7"/>
<name>Q2GWN7_CHAGB</name>
<evidence type="ECO:0000256" key="2">
    <source>
        <dbReference type="SAM" id="MobiDB-lite"/>
    </source>
</evidence>
<protein>
    <recommendedName>
        <fullName evidence="3">C2H2-type domain-containing protein</fullName>
    </recommendedName>
</protein>
<dbReference type="GeneID" id="4394280"/>
<feature type="region of interest" description="Disordered" evidence="2">
    <location>
        <begin position="457"/>
        <end position="577"/>
    </location>
</feature>
<dbReference type="eggNOG" id="ENOG502RS9N">
    <property type="taxonomic scope" value="Eukaryota"/>
</dbReference>
<feature type="region of interest" description="Disordered" evidence="2">
    <location>
        <begin position="233"/>
        <end position="276"/>
    </location>
</feature>
<dbReference type="HOGENOM" id="CLU_407676_0_0_1"/>
<dbReference type="Gene3D" id="3.30.160.60">
    <property type="entry name" value="Classic Zinc Finger"/>
    <property type="match status" value="1"/>
</dbReference>
<dbReference type="STRING" id="306901.Q2GWN7"/>
<feature type="compositionally biased region" description="Basic residues" evidence="2">
    <location>
        <begin position="558"/>
        <end position="568"/>
    </location>
</feature>
<feature type="compositionally biased region" description="Polar residues" evidence="2">
    <location>
        <begin position="150"/>
        <end position="180"/>
    </location>
</feature>
<feature type="compositionally biased region" description="Polar residues" evidence="2">
    <location>
        <begin position="306"/>
        <end position="315"/>
    </location>
</feature>
<feature type="compositionally biased region" description="Gly residues" evidence="2">
    <location>
        <begin position="606"/>
        <end position="628"/>
    </location>
</feature>
<dbReference type="OMA" id="YAHARHE"/>
<evidence type="ECO:0000259" key="3">
    <source>
        <dbReference type="PROSITE" id="PS50157"/>
    </source>
</evidence>
<feature type="region of interest" description="Disordered" evidence="2">
    <location>
        <begin position="291"/>
        <end position="315"/>
    </location>
</feature>
<gene>
    <name evidence="4" type="ORF">CHGG_07617</name>
</gene>
<feature type="compositionally biased region" description="Basic and acidic residues" evidence="2">
    <location>
        <begin position="513"/>
        <end position="524"/>
    </location>
</feature>
<feature type="compositionally biased region" description="Basic residues" evidence="2">
    <location>
        <begin position="127"/>
        <end position="138"/>
    </location>
</feature>